<organism evidence="1 2">
    <name type="scientific">Candidatus Choladousia intestinavium</name>
    <dbReference type="NCBI Taxonomy" id="2840727"/>
    <lineage>
        <taxon>Bacteria</taxon>
        <taxon>Bacillati</taxon>
        <taxon>Bacillota</taxon>
        <taxon>Clostridia</taxon>
        <taxon>Lachnospirales</taxon>
        <taxon>Lachnospiraceae</taxon>
        <taxon>Lachnospiraceae incertae sedis</taxon>
        <taxon>Candidatus Choladousia</taxon>
    </lineage>
</organism>
<name>A0A9D1D962_9FIRM</name>
<comment type="caution">
    <text evidence="1">The sequence shown here is derived from an EMBL/GenBank/DDBJ whole genome shotgun (WGS) entry which is preliminary data.</text>
</comment>
<accession>A0A9D1D962</accession>
<protein>
    <submittedName>
        <fullName evidence="1">Uncharacterized protein</fullName>
    </submittedName>
</protein>
<dbReference type="Proteomes" id="UP000886757">
    <property type="component" value="Unassembled WGS sequence"/>
</dbReference>
<evidence type="ECO:0000313" key="1">
    <source>
        <dbReference type="EMBL" id="HIR13546.1"/>
    </source>
</evidence>
<proteinExistence type="predicted"/>
<gene>
    <name evidence="1" type="ORF">IAB31_06445</name>
</gene>
<sequence length="86" mass="10240">MSMERDEQIAAAFGIKRAADFEKNVTRFFDEDRLPRDNRLYYYETDHNNTEIPLNTAGDMVRAPYRFIAGLTIRREDIYEEEREGD</sequence>
<reference evidence="1" key="2">
    <citation type="journal article" date="2021" name="PeerJ">
        <title>Extensive microbial diversity within the chicken gut microbiome revealed by metagenomics and culture.</title>
        <authorList>
            <person name="Gilroy R."/>
            <person name="Ravi A."/>
            <person name="Getino M."/>
            <person name="Pursley I."/>
            <person name="Horton D.L."/>
            <person name="Alikhan N.F."/>
            <person name="Baker D."/>
            <person name="Gharbi K."/>
            <person name="Hall N."/>
            <person name="Watson M."/>
            <person name="Adriaenssens E.M."/>
            <person name="Foster-Nyarko E."/>
            <person name="Jarju S."/>
            <person name="Secka A."/>
            <person name="Antonio M."/>
            <person name="Oren A."/>
            <person name="Chaudhuri R.R."/>
            <person name="La Ragione R."/>
            <person name="Hildebrand F."/>
            <person name="Pallen M.J."/>
        </authorList>
    </citation>
    <scope>NUCLEOTIDE SEQUENCE</scope>
    <source>
        <strain evidence="1">ChiSjej4B22-8148</strain>
    </source>
</reference>
<dbReference type="AlphaFoldDB" id="A0A9D1D962"/>
<reference evidence="1" key="1">
    <citation type="submission" date="2020-10" db="EMBL/GenBank/DDBJ databases">
        <authorList>
            <person name="Gilroy R."/>
        </authorList>
    </citation>
    <scope>NUCLEOTIDE SEQUENCE</scope>
    <source>
        <strain evidence="1">ChiSjej4B22-8148</strain>
    </source>
</reference>
<evidence type="ECO:0000313" key="2">
    <source>
        <dbReference type="Proteomes" id="UP000886757"/>
    </source>
</evidence>
<dbReference type="EMBL" id="DVGK01000074">
    <property type="protein sequence ID" value="HIR13546.1"/>
    <property type="molecule type" value="Genomic_DNA"/>
</dbReference>